<organism evidence="2 3">
    <name type="scientific">Guyparkeria halophila</name>
    <dbReference type="NCBI Taxonomy" id="47960"/>
    <lineage>
        <taxon>Bacteria</taxon>
        <taxon>Pseudomonadati</taxon>
        <taxon>Pseudomonadota</taxon>
        <taxon>Gammaproteobacteria</taxon>
        <taxon>Chromatiales</taxon>
        <taxon>Thioalkalibacteraceae</taxon>
        <taxon>Guyparkeria</taxon>
    </lineage>
</organism>
<dbReference type="PANTHER" id="PTHR43755:SF1">
    <property type="entry name" value="FAD-DEPENDENT PYRIDINE NUCLEOTIDE-DISULPHIDE OXIDOREDUCTASE"/>
    <property type="match status" value="1"/>
</dbReference>
<keyword evidence="3" id="KW-1185">Reference proteome</keyword>
<dbReference type="Gene3D" id="3.50.50.100">
    <property type="match status" value="1"/>
</dbReference>
<dbReference type="EMBL" id="CP046415">
    <property type="protein sequence ID" value="QGT79259.1"/>
    <property type="molecule type" value="Genomic_DNA"/>
</dbReference>
<name>A0A6I6CYH0_9GAMM</name>
<reference evidence="2 3" key="1">
    <citation type="submission" date="2019-11" db="EMBL/GenBank/DDBJ databases">
        <authorList>
            <person name="Zhang J."/>
            <person name="Sun C."/>
        </authorList>
    </citation>
    <scope>NUCLEOTIDE SEQUENCE [LARGE SCALE GENOMIC DNA]</scope>
    <source>
        <strain evidence="3">sp2</strain>
    </source>
</reference>
<dbReference type="PANTHER" id="PTHR43755">
    <property type="match status" value="1"/>
</dbReference>
<dbReference type="Proteomes" id="UP000427716">
    <property type="component" value="Chromosome"/>
</dbReference>
<accession>A0A6I6CYH0</accession>
<dbReference type="InterPro" id="IPR036188">
    <property type="entry name" value="FAD/NAD-bd_sf"/>
</dbReference>
<evidence type="ECO:0000313" key="2">
    <source>
        <dbReference type="EMBL" id="QGT79259.1"/>
    </source>
</evidence>
<dbReference type="SUPFAM" id="SSF51905">
    <property type="entry name" value="FAD/NAD(P)-binding domain"/>
    <property type="match status" value="2"/>
</dbReference>
<dbReference type="RefSeq" id="WP_156574969.1">
    <property type="nucleotide sequence ID" value="NZ_CP046415.1"/>
</dbReference>
<protein>
    <submittedName>
        <fullName evidence="2">NAD(P)/FAD-dependent oxidoreductase</fullName>
    </submittedName>
</protein>
<evidence type="ECO:0000313" key="3">
    <source>
        <dbReference type="Proteomes" id="UP000427716"/>
    </source>
</evidence>
<proteinExistence type="predicted"/>
<dbReference type="InterPro" id="IPR023753">
    <property type="entry name" value="FAD/NAD-binding_dom"/>
</dbReference>
<dbReference type="InterPro" id="IPR052541">
    <property type="entry name" value="SQRD"/>
</dbReference>
<sequence>MKLTVIGAGFGALTAVRRLRRLRPQAEITLIAPEPTFQYYPSLIWVPAGIRRREDILFDIGPLLERLDVRFHAGRVTGVSDDGRRVITDAGEVENDGLIVASGGRFIKKLPGIEHAITLCEGIDAAEAIHDRLGEMNGGTIAIGFGGNPKEPAAVRGGPMFELLFGIDRLLRQQGRRDQFKLVFFNPSPRPGNRLGESAVDRLLDRMKKFDIETHIGAKPQRFEADRVVTEKGEFAADLILFMPGMTGPAWLENAPFPISPGGMIEADEHARVKGADKVYVAGDSGSYPAPDWAPKQAHMADLQAVAAAENLVAELDGQPAERTFKWELVCVMDMLDRATLVFRNEKRQFVTPPCRLLHWAKRFFEWWYLRDLRR</sequence>
<feature type="domain" description="FAD/NAD(P)-binding" evidence="1">
    <location>
        <begin position="2"/>
        <end position="301"/>
    </location>
</feature>
<dbReference type="AlphaFoldDB" id="A0A6I6CYH0"/>
<dbReference type="GO" id="GO:0016491">
    <property type="term" value="F:oxidoreductase activity"/>
    <property type="evidence" value="ECO:0007669"/>
    <property type="project" value="InterPro"/>
</dbReference>
<dbReference type="Pfam" id="PF07992">
    <property type="entry name" value="Pyr_redox_2"/>
    <property type="match status" value="1"/>
</dbReference>
<evidence type="ECO:0000259" key="1">
    <source>
        <dbReference type="Pfam" id="PF07992"/>
    </source>
</evidence>
<dbReference type="KEGG" id="ghl:GM160_10365"/>
<gene>
    <name evidence="2" type="ORF">GM160_10365</name>
</gene>